<evidence type="ECO:0000313" key="2">
    <source>
        <dbReference type="Proteomes" id="UP000018211"/>
    </source>
</evidence>
<evidence type="ECO:0000313" key="1">
    <source>
        <dbReference type="EMBL" id="CCO46106.1"/>
    </source>
</evidence>
<dbReference type="Proteomes" id="UP000018211">
    <property type="component" value="Unassembled WGS sequence"/>
</dbReference>
<organism evidence="1 2">
    <name type="scientific">Vibrio nigripulchritudo SOn1</name>
    <dbReference type="NCBI Taxonomy" id="1238450"/>
    <lineage>
        <taxon>Bacteria</taxon>
        <taxon>Pseudomonadati</taxon>
        <taxon>Pseudomonadota</taxon>
        <taxon>Gammaproteobacteria</taxon>
        <taxon>Vibrionales</taxon>
        <taxon>Vibrionaceae</taxon>
        <taxon>Vibrio</taxon>
    </lineage>
</organism>
<reference evidence="1 2" key="1">
    <citation type="journal article" date="2013" name="ISME J.">
        <title>Comparative genomics of pathogenic lineages of Vibrio nigripulchritudo identifies virulence-associated traits.</title>
        <authorList>
            <person name="Goudenege D."/>
            <person name="Labreuche Y."/>
            <person name="Krin E."/>
            <person name="Ansquer D."/>
            <person name="Mangenot S."/>
            <person name="Calteau A."/>
            <person name="Medigue C."/>
            <person name="Mazel D."/>
            <person name="Polz M.F."/>
            <person name="Le Roux F."/>
        </authorList>
    </citation>
    <scope>NUCLEOTIDE SEQUENCE [LARGE SCALE GENOMIC DNA]</scope>
    <source>
        <strain evidence="1 2">SOn1</strain>
    </source>
</reference>
<proteinExistence type="predicted"/>
<sequence length="320" mass="36173">MRNHIVVLLALLFAFPGFAKELVFIHSYHFEYPWVKEYREGFESEIGAMTIHDFQMDTKRKPAEQFPAIADKAWEFIQQHNPDVVVVSDDNALKYLGPRLIDNKIPTFFLGINANPRNYISITPTISGVLERPLMKRSVYMISKVLPEVKNIRVLMDDAATSHAILETSFSNKLNQDINGITVHTSLVPNYESWESNVLESKNQGYDAIIIANYAALKDESGKHYSLDEVSAWTSENSPLPIFAFWSYSVGPGKAIGGLSISALEQGIEVAKLINQFNEKGNMPTITTPKKGAFIFSQTELERWQLQVPSDIEKNAEMRK</sequence>
<accession>A0AAV2VNT6</accession>
<dbReference type="RefSeq" id="WP_022589695.1">
    <property type="nucleotide sequence ID" value="NZ_LK391965.1"/>
</dbReference>
<dbReference type="InterPro" id="IPR007487">
    <property type="entry name" value="ABC_transpt-TYRBP-like"/>
</dbReference>
<name>A0AAV2VNT6_9VIBR</name>
<gene>
    <name evidence="1" type="ORF">VIBNISOn1_1670030</name>
</gene>
<dbReference type="PANTHER" id="PTHR35271">
    <property type="entry name" value="ABC TRANSPORTER, SUBSTRATE-BINDING LIPOPROTEIN-RELATED"/>
    <property type="match status" value="1"/>
</dbReference>
<dbReference type="AlphaFoldDB" id="A0AAV2VNT6"/>
<dbReference type="PANTHER" id="PTHR35271:SF1">
    <property type="entry name" value="ABC TRANSPORTER, SUBSTRATE-BINDING LIPOPROTEIN"/>
    <property type="match status" value="1"/>
</dbReference>
<comment type="caution">
    <text evidence="1">The sequence shown here is derived from an EMBL/GenBank/DDBJ whole genome shotgun (WGS) entry which is preliminary data.</text>
</comment>
<dbReference type="EMBL" id="CAOF01000076">
    <property type="protein sequence ID" value="CCO46106.1"/>
    <property type="molecule type" value="Genomic_DNA"/>
</dbReference>
<protein>
    <submittedName>
        <fullName evidence="1">ABC transporter substrate binding protein</fullName>
    </submittedName>
</protein>
<dbReference type="Gene3D" id="3.40.50.2300">
    <property type="match status" value="2"/>
</dbReference>